<evidence type="ECO:0000256" key="5">
    <source>
        <dbReference type="ARBA" id="ARBA00022989"/>
    </source>
</evidence>
<evidence type="ECO:0000256" key="13">
    <source>
        <dbReference type="SAM" id="Phobius"/>
    </source>
</evidence>
<dbReference type="Gene3D" id="1.20.1250.20">
    <property type="entry name" value="MFS general substrate transporter like domains"/>
    <property type="match status" value="1"/>
</dbReference>
<evidence type="ECO:0000256" key="3">
    <source>
        <dbReference type="ARBA" id="ARBA00022475"/>
    </source>
</evidence>
<evidence type="ECO:0000313" key="16">
    <source>
        <dbReference type="Proteomes" id="UP001296104"/>
    </source>
</evidence>
<dbReference type="InterPro" id="IPR036259">
    <property type="entry name" value="MFS_trans_sf"/>
</dbReference>
<organism evidence="15 16">
    <name type="scientific">Lecanosticta acicola</name>
    <dbReference type="NCBI Taxonomy" id="111012"/>
    <lineage>
        <taxon>Eukaryota</taxon>
        <taxon>Fungi</taxon>
        <taxon>Dikarya</taxon>
        <taxon>Ascomycota</taxon>
        <taxon>Pezizomycotina</taxon>
        <taxon>Dothideomycetes</taxon>
        <taxon>Dothideomycetidae</taxon>
        <taxon>Mycosphaerellales</taxon>
        <taxon>Mycosphaerellaceae</taxon>
        <taxon>Lecanosticta</taxon>
    </lineage>
</organism>
<feature type="transmembrane region" description="Helical" evidence="13">
    <location>
        <begin position="129"/>
        <end position="147"/>
    </location>
</feature>
<evidence type="ECO:0000256" key="4">
    <source>
        <dbReference type="ARBA" id="ARBA00022692"/>
    </source>
</evidence>
<reference evidence="15" key="1">
    <citation type="submission" date="2023-11" db="EMBL/GenBank/DDBJ databases">
        <authorList>
            <person name="Alioto T."/>
            <person name="Alioto T."/>
            <person name="Gomez Garrido J."/>
        </authorList>
    </citation>
    <scope>NUCLEOTIDE SEQUENCE</scope>
</reference>
<sequence>MAIDEKHETLSHITLLTSHSRLTPKVFAHAWPGNGTELDPFRIEFLPDEPGNPMAFPTWKKWVLTVIMAVGTFSVTSSSTTFSGAIPQIEESFDVAKVVATLAVSLFVAGFIIGPMAWSPLSELYGRQYIYLLTFGMGTLFGGASLACSDNLAGLLVLRFLSGAFAGACVNNSAGVIADMFPARERGLALTIYCSAPFMGPTVGPLVSGFLASSTGWFWCDVLTVCLVATMFLVGVLLVPETYGPRLLICRARSMTKSTGKVYRSKVEAEKGSRPARVVFREAMVRPWILLATEPIVLLIAVYASIIYGILFLALAAFPIVFGGVHGWSQGISGLSFLGVIVGQVGAVFFYLWLDVRYKRVAAQWGGMAPAEERLPPALIGAPILTIGLFIFAWTTYASVHWIAPIIGASLFGFGQVLLFISMMNYTVDSYTIFAASALAANAILRSLFGAAFPLFTPVMYAKLGPQWASSIPAFLSLACTPLPFLFRRYGKAIRDKCKYSAESQRIWTAMMSAQRAVRAEGSSVESSMDELTSVGATGEKGAERV</sequence>
<name>A0AAI8Z9I8_9PEZI</name>
<evidence type="ECO:0000313" key="15">
    <source>
        <dbReference type="EMBL" id="CAK4034955.1"/>
    </source>
</evidence>
<dbReference type="Pfam" id="PF07690">
    <property type="entry name" value="MFS_1"/>
    <property type="match status" value="1"/>
</dbReference>
<evidence type="ECO:0000256" key="6">
    <source>
        <dbReference type="ARBA" id="ARBA00023136"/>
    </source>
</evidence>
<dbReference type="PANTHER" id="PTHR23502">
    <property type="entry name" value="MAJOR FACILITATOR SUPERFAMILY"/>
    <property type="match status" value="1"/>
</dbReference>
<evidence type="ECO:0000256" key="9">
    <source>
        <dbReference type="ARBA" id="ARBA00053977"/>
    </source>
</evidence>
<feature type="transmembrane region" description="Helical" evidence="13">
    <location>
        <begin position="216"/>
        <end position="239"/>
    </location>
</feature>
<comment type="function">
    <text evidence="9">MFS transporter; part of the gene cluster that mediates the biosynthesis of cercosporin, a light-activated, non-host-selective toxin. The perylenequinone chromophore of cercosporin absorbs light energy to attain an electronically-activated triplet state and produces active oxygen species such as the hydroxyl radical, superoxide, hydrogen peroxide or singlet oxygen upon reaction with oxygen molecules. These reactive oxygen species cause damage to various cellular components including lipids, proteins and nucleic acids. Responsible for secretion and accumulation of cercosporin, but does not play any roles in self-protection against the toxicity of cercosporin.</text>
</comment>
<feature type="transmembrane region" description="Helical" evidence="13">
    <location>
        <begin position="468"/>
        <end position="487"/>
    </location>
</feature>
<evidence type="ECO:0000256" key="8">
    <source>
        <dbReference type="ARBA" id="ARBA00038459"/>
    </source>
</evidence>
<dbReference type="InterPro" id="IPR011701">
    <property type="entry name" value="MFS"/>
</dbReference>
<proteinExistence type="inferred from homology"/>
<keyword evidence="16" id="KW-1185">Reference proteome</keyword>
<dbReference type="PROSITE" id="PS50850">
    <property type="entry name" value="MFS"/>
    <property type="match status" value="1"/>
</dbReference>
<feature type="transmembrane region" description="Helical" evidence="13">
    <location>
        <begin position="334"/>
        <end position="354"/>
    </location>
</feature>
<feature type="transmembrane region" description="Helical" evidence="13">
    <location>
        <begin position="433"/>
        <end position="456"/>
    </location>
</feature>
<evidence type="ECO:0000256" key="2">
    <source>
        <dbReference type="ARBA" id="ARBA00022448"/>
    </source>
</evidence>
<feature type="transmembrane region" description="Helical" evidence="13">
    <location>
        <begin position="400"/>
        <end position="421"/>
    </location>
</feature>
<comment type="caution">
    <text evidence="15">The sequence shown here is derived from an EMBL/GenBank/DDBJ whole genome shotgun (WGS) entry which is preliminary data.</text>
</comment>
<comment type="subcellular location">
    <subcellularLocation>
        <location evidence="1">Cell membrane</location>
        <topology evidence="1">Multi-pass membrane protein</topology>
    </subcellularLocation>
</comment>
<dbReference type="Proteomes" id="UP001296104">
    <property type="component" value="Unassembled WGS sequence"/>
</dbReference>
<feature type="transmembrane region" description="Helical" evidence="13">
    <location>
        <begin position="62"/>
        <end position="86"/>
    </location>
</feature>
<evidence type="ECO:0000259" key="14">
    <source>
        <dbReference type="PROSITE" id="PS50850"/>
    </source>
</evidence>
<feature type="region of interest" description="Disordered" evidence="12">
    <location>
        <begin position="522"/>
        <end position="546"/>
    </location>
</feature>
<dbReference type="GO" id="GO:0005886">
    <property type="term" value="C:plasma membrane"/>
    <property type="evidence" value="ECO:0007669"/>
    <property type="project" value="UniProtKB-SubCell"/>
</dbReference>
<keyword evidence="2" id="KW-0813">Transport</keyword>
<keyword evidence="6 13" id="KW-0472">Membrane</keyword>
<accession>A0AAI8Z9I8</accession>
<keyword evidence="4 13" id="KW-0812">Transmembrane</keyword>
<dbReference type="PANTHER" id="PTHR23502:SF186">
    <property type="entry name" value="MAJOR FACILITATOR SUPERFAMILY (MFS) PROFILE DOMAIN-CONTAINING PROTEIN"/>
    <property type="match status" value="1"/>
</dbReference>
<dbReference type="InterPro" id="IPR020846">
    <property type="entry name" value="MFS_dom"/>
</dbReference>
<evidence type="ECO:0000256" key="11">
    <source>
        <dbReference type="ARBA" id="ARBA00077167"/>
    </source>
</evidence>
<keyword evidence="5 13" id="KW-1133">Transmembrane helix</keyword>
<comment type="similarity">
    <text evidence="8">Belongs to the major facilitator superfamily. DHA1 family. Polyamines/proton antiporter (TC 2.A.1.2.16) subfamily.</text>
</comment>
<dbReference type="EMBL" id="CAVMBE010000155">
    <property type="protein sequence ID" value="CAK4034955.1"/>
    <property type="molecule type" value="Genomic_DNA"/>
</dbReference>
<evidence type="ECO:0000256" key="10">
    <source>
        <dbReference type="ARBA" id="ARBA00069139"/>
    </source>
</evidence>
<evidence type="ECO:0000256" key="7">
    <source>
        <dbReference type="ARBA" id="ARBA00038347"/>
    </source>
</evidence>
<feature type="transmembrane region" description="Helical" evidence="13">
    <location>
        <begin position="190"/>
        <end position="210"/>
    </location>
</feature>
<dbReference type="FunFam" id="1.20.1250.20:FF:000011">
    <property type="entry name" value="MFS multidrug transporter, putative"/>
    <property type="match status" value="1"/>
</dbReference>
<comment type="similarity">
    <text evidence="7">Belongs to the major facilitator superfamily. CAR1 family.</text>
</comment>
<dbReference type="SUPFAM" id="SSF103473">
    <property type="entry name" value="MFS general substrate transporter"/>
    <property type="match status" value="1"/>
</dbReference>
<feature type="transmembrane region" description="Helical" evidence="13">
    <location>
        <begin position="98"/>
        <end position="117"/>
    </location>
</feature>
<protein>
    <recommendedName>
        <fullName evidence="10">Cercosporin MFS transporter CTB4</fullName>
    </recommendedName>
    <alternativeName>
        <fullName evidence="11">Cercosporin toxin biosynthesis cluster protein 4</fullName>
    </alternativeName>
</protein>
<evidence type="ECO:0000256" key="1">
    <source>
        <dbReference type="ARBA" id="ARBA00004651"/>
    </source>
</evidence>
<dbReference type="GO" id="GO:0022857">
    <property type="term" value="F:transmembrane transporter activity"/>
    <property type="evidence" value="ECO:0007669"/>
    <property type="project" value="InterPro"/>
</dbReference>
<dbReference type="AlphaFoldDB" id="A0AAI8Z9I8"/>
<dbReference type="CDD" id="cd17323">
    <property type="entry name" value="MFS_Tpo1_MDR_like"/>
    <property type="match status" value="1"/>
</dbReference>
<feature type="transmembrane region" description="Helical" evidence="13">
    <location>
        <begin position="153"/>
        <end position="178"/>
    </location>
</feature>
<feature type="transmembrane region" description="Helical" evidence="13">
    <location>
        <begin position="296"/>
        <end position="322"/>
    </location>
</feature>
<feature type="domain" description="Major facilitator superfamily (MFS) profile" evidence="14">
    <location>
        <begin position="64"/>
        <end position="492"/>
    </location>
</feature>
<feature type="transmembrane region" description="Helical" evidence="13">
    <location>
        <begin position="375"/>
        <end position="394"/>
    </location>
</feature>
<evidence type="ECO:0000256" key="12">
    <source>
        <dbReference type="SAM" id="MobiDB-lite"/>
    </source>
</evidence>
<gene>
    <name evidence="15" type="ORF">LECACI_7A010113</name>
</gene>
<keyword evidence="3" id="KW-1003">Cell membrane</keyword>